<protein>
    <submittedName>
        <fullName evidence="8">Expressed protein</fullName>
    </submittedName>
</protein>
<gene>
    <name evidence="8" type="primary">P4H1</name>
    <name evidence="8" type="ORF">AURANDRAFT_70478</name>
</gene>
<feature type="compositionally biased region" description="Pro residues" evidence="5">
    <location>
        <begin position="55"/>
        <end position="73"/>
    </location>
</feature>
<dbReference type="RefSeq" id="XP_009032800.1">
    <property type="nucleotide sequence ID" value="XM_009034552.1"/>
</dbReference>
<evidence type="ECO:0000256" key="6">
    <source>
        <dbReference type="SAM" id="Phobius"/>
    </source>
</evidence>
<feature type="domain" description="Prolyl 4-hydroxylase alpha subunit" evidence="7">
    <location>
        <begin position="110"/>
        <end position="304"/>
    </location>
</feature>
<keyword evidence="4" id="KW-0560">Oxidoreductase</keyword>
<evidence type="ECO:0000313" key="9">
    <source>
        <dbReference type="Proteomes" id="UP000002729"/>
    </source>
</evidence>
<dbReference type="Gene3D" id="2.60.120.620">
    <property type="entry name" value="q2cbj1_9rhob like domain"/>
    <property type="match status" value="1"/>
</dbReference>
<evidence type="ECO:0000256" key="4">
    <source>
        <dbReference type="ARBA" id="ARBA00023002"/>
    </source>
</evidence>
<keyword evidence="2" id="KW-0847">Vitamin C</keyword>
<evidence type="ECO:0000313" key="8">
    <source>
        <dbReference type="EMBL" id="EGB13209.1"/>
    </source>
</evidence>
<dbReference type="InParanoid" id="F0XX32"/>
<feature type="region of interest" description="Disordered" evidence="5">
    <location>
        <begin position="37"/>
        <end position="74"/>
    </location>
</feature>
<feature type="non-terminal residue" evidence="8">
    <location>
        <position position="1"/>
    </location>
</feature>
<evidence type="ECO:0000256" key="1">
    <source>
        <dbReference type="ARBA" id="ARBA00001961"/>
    </source>
</evidence>
<dbReference type="GO" id="GO:0008198">
    <property type="term" value="F:ferrous iron binding"/>
    <property type="evidence" value="ECO:0007669"/>
    <property type="project" value="TreeGrafter"/>
</dbReference>
<dbReference type="PANTHER" id="PTHR12907:SF26">
    <property type="entry name" value="HIF PROLYL HYDROXYLASE, ISOFORM C"/>
    <property type="match status" value="1"/>
</dbReference>
<feature type="region of interest" description="Disordered" evidence="5">
    <location>
        <begin position="315"/>
        <end position="342"/>
    </location>
</feature>
<organism evidence="9">
    <name type="scientific">Aureococcus anophagefferens</name>
    <name type="common">Harmful bloom alga</name>
    <dbReference type="NCBI Taxonomy" id="44056"/>
    <lineage>
        <taxon>Eukaryota</taxon>
        <taxon>Sar</taxon>
        <taxon>Stramenopiles</taxon>
        <taxon>Ochrophyta</taxon>
        <taxon>Pelagophyceae</taxon>
        <taxon>Pelagomonadales</taxon>
        <taxon>Pelagomonadaceae</taxon>
        <taxon>Aureococcus</taxon>
    </lineage>
</organism>
<proteinExistence type="predicted"/>
<dbReference type="GO" id="GO:0031418">
    <property type="term" value="F:L-ascorbic acid binding"/>
    <property type="evidence" value="ECO:0007669"/>
    <property type="project" value="UniProtKB-KW"/>
</dbReference>
<sequence>MAEAPALCVAGPRPGRRRTLFMLLCLAPVAQGLAGGGFGAKSKPVKKKKKAKKPPAAPAASAPPPPAAAPPPQDELGAVMALLGSRTAYEARVAGRADELVGALGRGVDGGVAVLDDVLGADACAALRREAEGVHAGKIAADAGNLADDVTRTRAELLDPEDFSRCPRVVACSLALATALSSALGDAHGLPLSSDCGSNMLSCYASGGAFPVHVDNHGGDDRRVYGAIYYMNPDYDEAAGGHFVPWRRRRDVGAALAPADLEPADAIAPRGDRLVVFEADTLAHSVRAYRDDAYRRYALTVWILAAEGVDPRDVLRPERRTLSPTDTHAGMADGERAEAGGG</sequence>
<evidence type="ECO:0000256" key="3">
    <source>
        <dbReference type="ARBA" id="ARBA00022964"/>
    </source>
</evidence>
<keyword evidence="6" id="KW-0472">Membrane</keyword>
<feature type="compositionally biased region" description="Basic and acidic residues" evidence="5">
    <location>
        <begin position="333"/>
        <end position="342"/>
    </location>
</feature>
<name>F0XX32_AURAN</name>
<dbReference type="EMBL" id="GL833120">
    <property type="protein sequence ID" value="EGB13209.1"/>
    <property type="molecule type" value="Genomic_DNA"/>
</dbReference>
<evidence type="ECO:0000256" key="2">
    <source>
        <dbReference type="ARBA" id="ARBA00022896"/>
    </source>
</evidence>
<dbReference type="GeneID" id="20227782"/>
<dbReference type="OrthoDB" id="76265at2759"/>
<dbReference type="InterPro" id="IPR044862">
    <property type="entry name" value="Pro_4_hyd_alph_FE2OG_OXY"/>
</dbReference>
<evidence type="ECO:0000259" key="7">
    <source>
        <dbReference type="SMART" id="SM00702"/>
    </source>
</evidence>
<dbReference type="GO" id="GO:0071456">
    <property type="term" value="P:cellular response to hypoxia"/>
    <property type="evidence" value="ECO:0007669"/>
    <property type="project" value="TreeGrafter"/>
</dbReference>
<evidence type="ECO:0000256" key="5">
    <source>
        <dbReference type="SAM" id="MobiDB-lite"/>
    </source>
</evidence>
<dbReference type="KEGG" id="aaf:AURANDRAFT_70478"/>
<feature type="compositionally biased region" description="Basic residues" evidence="5">
    <location>
        <begin position="43"/>
        <end position="53"/>
    </location>
</feature>
<keyword evidence="3" id="KW-0223">Dioxygenase</keyword>
<dbReference type="Pfam" id="PF13640">
    <property type="entry name" value="2OG-FeII_Oxy_3"/>
    <property type="match status" value="1"/>
</dbReference>
<dbReference type="GO" id="GO:0031543">
    <property type="term" value="F:peptidyl-proline dioxygenase activity"/>
    <property type="evidence" value="ECO:0007669"/>
    <property type="project" value="TreeGrafter"/>
</dbReference>
<keyword evidence="6" id="KW-0812">Transmembrane</keyword>
<keyword evidence="9" id="KW-1185">Reference proteome</keyword>
<dbReference type="PANTHER" id="PTHR12907">
    <property type="entry name" value="EGL NINE HOMOLOG-RELATED"/>
    <property type="match status" value="1"/>
</dbReference>
<accession>F0XX32</accession>
<dbReference type="InterPro" id="IPR006620">
    <property type="entry name" value="Pro_4_hyd_alph"/>
</dbReference>
<dbReference type="AlphaFoldDB" id="F0XX32"/>
<keyword evidence="6" id="KW-1133">Transmembrane helix</keyword>
<feature type="transmembrane region" description="Helical" evidence="6">
    <location>
        <begin position="20"/>
        <end position="40"/>
    </location>
</feature>
<dbReference type="eggNOG" id="ENOG502SXUY">
    <property type="taxonomic scope" value="Eukaryota"/>
</dbReference>
<dbReference type="InterPro" id="IPR051559">
    <property type="entry name" value="HIF_prolyl_hydroxylases"/>
</dbReference>
<comment type="cofactor">
    <cofactor evidence="1">
        <name>L-ascorbate</name>
        <dbReference type="ChEBI" id="CHEBI:38290"/>
    </cofactor>
</comment>
<reference evidence="8 9" key="1">
    <citation type="journal article" date="2011" name="Proc. Natl. Acad. Sci. U.S.A.">
        <title>Niche of harmful alga Aureococcus anophagefferens revealed through ecogenomics.</title>
        <authorList>
            <person name="Gobler C.J."/>
            <person name="Berry D.L."/>
            <person name="Dyhrman S.T."/>
            <person name="Wilhelm S.W."/>
            <person name="Salamov A."/>
            <person name="Lobanov A.V."/>
            <person name="Zhang Y."/>
            <person name="Collier J.L."/>
            <person name="Wurch L.L."/>
            <person name="Kustka A.B."/>
            <person name="Dill B.D."/>
            <person name="Shah M."/>
            <person name="VerBerkmoes N.C."/>
            <person name="Kuo A."/>
            <person name="Terry A."/>
            <person name="Pangilinan J."/>
            <person name="Lindquist E.A."/>
            <person name="Lucas S."/>
            <person name="Paulsen I.T."/>
            <person name="Hattenrath-Lehmann T.K."/>
            <person name="Talmage S.C."/>
            <person name="Walker E.A."/>
            <person name="Koch F."/>
            <person name="Burson A.M."/>
            <person name="Marcoval M.A."/>
            <person name="Tang Y.Z."/>
            <person name="Lecleir G.R."/>
            <person name="Coyne K.J."/>
            <person name="Berg G.M."/>
            <person name="Bertrand E.M."/>
            <person name="Saito M.A."/>
            <person name="Gladyshev V.N."/>
            <person name="Grigoriev I.V."/>
        </authorList>
    </citation>
    <scope>NUCLEOTIDE SEQUENCE [LARGE SCALE GENOMIC DNA]</scope>
    <source>
        <strain evidence="9">CCMP 1984</strain>
    </source>
</reference>
<dbReference type="Proteomes" id="UP000002729">
    <property type="component" value="Unassembled WGS sequence"/>
</dbReference>
<dbReference type="SMART" id="SM00702">
    <property type="entry name" value="P4Hc"/>
    <property type="match status" value="1"/>
</dbReference>